<dbReference type="OrthoDB" id="10404669at2759"/>
<feature type="compositionally biased region" description="Basic and acidic residues" evidence="1">
    <location>
        <begin position="382"/>
        <end position="394"/>
    </location>
</feature>
<feature type="compositionally biased region" description="Polar residues" evidence="1">
    <location>
        <begin position="371"/>
        <end position="381"/>
    </location>
</feature>
<protein>
    <submittedName>
        <fullName evidence="3">Uncharacterized protein</fullName>
    </submittedName>
</protein>
<evidence type="ECO:0000313" key="3">
    <source>
        <dbReference type="EMBL" id="CEH12217.1"/>
    </source>
</evidence>
<sequence length="566" mass="61760">MLGQALFAVCLLFGTAQSAPTLRTKDNQPNGNVQRGWGEVKHSADTLLFRNLRRALAEEHRTSTPSVNTSRHQPYKLDWLPHIKRRDGAEEEIERLAATSSAEKVERKRAGSTIGATAVGALRKVHNAPHDMMQYSAKMTRNSAKGLAGGLKNYPFVMTATFLPFGIFLGCGYFHCDFKHGKPDPTLSPLPVPPPTPAQVKHLPHARRSELSTAVIGDIVRRSGEAGPSNGNVAHNLPKADVTRTAKAVKAGKSAVRPFVTVAKAIHAYWKEHPIFGTAAPIAATFLVACELAGCDLKHTDTPPRKQNHTEHHAKRDTEGRTAALYDRTDSDGTPPYTLFGRDVDVPLGQRHFLSTVPGRYESLEQALQRTSIARRQTTESYWKRSELHRRTSDHTPSSPPPASSHGDVAAAASRARATLHGLISPQRFENLPMEASTRSTSLSNTGAVRSFHLDHQSAGHHPTAAPGHTTHSHPTATPELLEAQGARQAAADEPPGSPRSWRGRLVRLKNRTVNPALRFYDRHPKATKLGAGLTVGGLFGCVLFCPEIGLVKTEFDLAFRHTDKD</sequence>
<organism evidence="3 4">
    <name type="scientific">Ceraceosorus bombacis</name>
    <dbReference type="NCBI Taxonomy" id="401625"/>
    <lineage>
        <taxon>Eukaryota</taxon>
        <taxon>Fungi</taxon>
        <taxon>Dikarya</taxon>
        <taxon>Basidiomycota</taxon>
        <taxon>Ustilaginomycotina</taxon>
        <taxon>Exobasidiomycetes</taxon>
        <taxon>Ceraceosorales</taxon>
        <taxon>Ceraceosoraceae</taxon>
        <taxon>Ceraceosorus</taxon>
    </lineage>
</organism>
<feature type="region of interest" description="Disordered" evidence="1">
    <location>
        <begin position="301"/>
        <end position="337"/>
    </location>
</feature>
<evidence type="ECO:0000256" key="1">
    <source>
        <dbReference type="SAM" id="MobiDB-lite"/>
    </source>
</evidence>
<keyword evidence="2" id="KW-0732">Signal</keyword>
<feature type="signal peptide" evidence="2">
    <location>
        <begin position="1"/>
        <end position="18"/>
    </location>
</feature>
<feature type="compositionally biased region" description="Basic and acidic residues" evidence="1">
    <location>
        <begin position="301"/>
        <end position="320"/>
    </location>
</feature>
<dbReference type="AlphaFoldDB" id="A0A0P1B9G3"/>
<keyword evidence="4" id="KW-1185">Reference proteome</keyword>
<reference evidence="3 4" key="1">
    <citation type="submission" date="2014-09" db="EMBL/GenBank/DDBJ databases">
        <authorList>
            <person name="Magalhaes I.L.F."/>
            <person name="Oliveira U."/>
            <person name="Santos F.R."/>
            <person name="Vidigal T.H.D.A."/>
            <person name="Brescovit A.D."/>
            <person name="Santos A.J."/>
        </authorList>
    </citation>
    <scope>NUCLEOTIDE SEQUENCE [LARGE SCALE GENOMIC DNA]</scope>
</reference>
<evidence type="ECO:0000313" key="4">
    <source>
        <dbReference type="Proteomes" id="UP000054845"/>
    </source>
</evidence>
<feature type="region of interest" description="Disordered" evidence="1">
    <location>
        <begin position="371"/>
        <end position="444"/>
    </location>
</feature>
<evidence type="ECO:0000256" key="2">
    <source>
        <dbReference type="SAM" id="SignalP"/>
    </source>
</evidence>
<feature type="compositionally biased region" description="Low complexity" evidence="1">
    <location>
        <begin position="460"/>
        <end position="476"/>
    </location>
</feature>
<feature type="region of interest" description="Disordered" evidence="1">
    <location>
        <begin position="456"/>
        <end position="476"/>
    </location>
</feature>
<proteinExistence type="predicted"/>
<dbReference type="EMBL" id="CCYA01000118">
    <property type="protein sequence ID" value="CEH12217.1"/>
    <property type="molecule type" value="Genomic_DNA"/>
</dbReference>
<name>A0A0P1B9G3_9BASI</name>
<feature type="chain" id="PRO_5006059307" evidence="2">
    <location>
        <begin position="19"/>
        <end position="566"/>
    </location>
</feature>
<dbReference type="Proteomes" id="UP000054845">
    <property type="component" value="Unassembled WGS sequence"/>
</dbReference>
<accession>A0A0P1B9G3</accession>